<evidence type="ECO:0000313" key="4">
    <source>
        <dbReference type="Proteomes" id="UP001198151"/>
    </source>
</evidence>
<sequence length="246" mass="27117">MENNSDVRAHFIMAVCGGFFGGYAIFGRMKVFGSAMTANLIELVGDLLGRDAKEIALRGGALVLYAGAMVLFAVLSEKTEWNLKRLVFLFEFLAIAALAFMPGNMDPILALYPVFFVTSFQWCVFKGADGYACSTIFSTNNVKQTVLSFSEYFLTEKGRHDERNEKLKKGKFFGGTLLCFHFGVAFAWTGLHFMGYAAAWLCLIPLAACVCTVEAGYAAERKERSEKENSAGQAGKSFLTRARTLE</sequence>
<keyword evidence="2" id="KW-0812">Transmembrane</keyword>
<feature type="transmembrane region" description="Helical" evidence="2">
    <location>
        <begin position="172"/>
        <end position="191"/>
    </location>
</feature>
<accession>A0ABS8FVM5</accession>
<reference evidence="3 4" key="1">
    <citation type="submission" date="2021-10" db="EMBL/GenBank/DDBJ databases">
        <title>Anaerobic single-cell dispensing facilitates the cultivation of human gut bacteria.</title>
        <authorList>
            <person name="Afrizal A."/>
        </authorList>
    </citation>
    <scope>NUCLEOTIDE SEQUENCE [LARGE SCALE GENOMIC DNA]</scope>
    <source>
        <strain evidence="3 4">CLA-AA-H200</strain>
    </source>
</reference>
<gene>
    <name evidence="3" type="ORF">LKD70_06110</name>
</gene>
<keyword evidence="2" id="KW-1133">Transmembrane helix</keyword>
<dbReference type="RefSeq" id="WP_227707147.1">
    <property type="nucleotide sequence ID" value="NZ_JAJEQX010000008.1"/>
</dbReference>
<dbReference type="PANTHER" id="PTHR37314">
    <property type="entry name" value="SLR0142 PROTEIN"/>
    <property type="match status" value="1"/>
</dbReference>
<dbReference type="InterPro" id="IPR010699">
    <property type="entry name" value="DUF1275"/>
</dbReference>
<comment type="caution">
    <text evidence="3">The sequence shown here is derived from an EMBL/GenBank/DDBJ whole genome shotgun (WGS) entry which is preliminary data.</text>
</comment>
<name>A0ABS8FVM5_9FIRM</name>
<dbReference type="PANTHER" id="PTHR37314:SF4">
    <property type="entry name" value="UPF0700 TRANSMEMBRANE PROTEIN YOAK"/>
    <property type="match status" value="1"/>
</dbReference>
<feature type="transmembrane region" description="Helical" evidence="2">
    <location>
        <begin position="86"/>
        <end position="102"/>
    </location>
</feature>
<keyword evidence="4" id="KW-1185">Reference proteome</keyword>
<evidence type="ECO:0000313" key="3">
    <source>
        <dbReference type="EMBL" id="MCC2254012.1"/>
    </source>
</evidence>
<feature type="transmembrane region" description="Helical" evidence="2">
    <location>
        <begin position="7"/>
        <end position="26"/>
    </location>
</feature>
<dbReference type="Pfam" id="PF06912">
    <property type="entry name" value="DUF1275"/>
    <property type="match status" value="1"/>
</dbReference>
<keyword evidence="2" id="KW-0472">Membrane</keyword>
<evidence type="ECO:0000256" key="1">
    <source>
        <dbReference type="SAM" id="MobiDB-lite"/>
    </source>
</evidence>
<feature type="region of interest" description="Disordered" evidence="1">
    <location>
        <begin position="224"/>
        <end position="246"/>
    </location>
</feature>
<organism evidence="3 4">
    <name type="scientific">Ruminococcus turbiniformis</name>
    <dbReference type="NCBI Taxonomy" id="2881258"/>
    <lineage>
        <taxon>Bacteria</taxon>
        <taxon>Bacillati</taxon>
        <taxon>Bacillota</taxon>
        <taxon>Clostridia</taxon>
        <taxon>Eubacteriales</taxon>
        <taxon>Oscillospiraceae</taxon>
        <taxon>Ruminococcus</taxon>
    </lineage>
</organism>
<feature type="transmembrane region" description="Helical" evidence="2">
    <location>
        <begin position="55"/>
        <end position="74"/>
    </location>
</feature>
<evidence type="ECO:0000256" key="2">
    <source>
        <dbReference type="SAM" id="Phobius"/>
    </source>
</evidence>
<proteinExistence type="predicted"/>
<dbReference type="Proteomes" id="UP001198151">
    <property type="component" value="Unassembled WGS sequence"/>
</dbReference>
<dbReference type="EMBL" id="JAJEQX010000008">
    <property type="protein sequence ID" value="MCC2254012.1"/>
    <property type="molecule type" value="Genomic_DNA"/>
</dbReference>
<protein>
    <submittedName>
        <fullName evidence="3">DUF1275 domain-containing protein</fullName>
    </submittedName>
</protein>
<feature type="transmembrane region" description="Helical" evidence="2">
    <location>
        <begin position="197"/>
        <end position="219"/>
    </location>
</feature>
<feature type="transmembrane region" description="Helical" evidence="2">
    <location>
        <begin position="108"/>
        <end position="125"/>
    </location>
</feature>